<keyword evidence="3" id="KW-1185">Reference proteome</keyword>
<evidence type="ECO:0000313" key="3">
    <source>
        <dbReference type="Proteomes" id="UP000015001"/>
    </source>
</evidence>
<name>S4MHT0_9ACTN</name>
<proteinExistence type="predicted"/>
<comment type="caution">
    <text evidence="2">The sequence shown here is derived from an EMBL/GenBank/DDBJ whole genome shotgun (WGS) entry which is preliminary data.</text>
</comment>
<evidence type="ECO:0000256" key="1">
    <source>
        <dbReference type="SAM" id="MobiDB-lite"/>
    </source>
</evidence>
<feature type="region of interest" description="Disordered" evidence="1">
    <location>
        <begin position="51"/>
        <end position="97"/>
    </location>
</feature>
<sequence>MAAAGLRVPHDLTVVLVGSLPDEMGIRHLPRIDLPVAEMSTAVARLAIDAIGSGRDDRSSTSREPFAAPASSMPSGAPHHLIQPRMAGPVIAPPSPG</sequence>
<protein>
    <submittedName>
        <fullName evidence="2">Uncharacterized protein</fullName>
    </submittedName>
</protein>
<dbReference type="EMBL" id="AOPY01001433">
    <property type="protein sequence ID" value="EPJ39108.1"/>
    <property type="molecule type" value="Genomic_DNA"/>
</dbReference>
<organism evidence="2 3">
    <name type="scientific">Streptomyces afghaniensis 772</name>
    <dbReference type="NCBI Taxonomy" id="1283301"/>
    <lineage>
        <taxon>Bacteria</taxon>
        <taxon>Bacillati</taxon>
        <taxon>Actinomycetota</taxon>
        <taxon>Actinomycetes</taxon>
        <taxon>Kitasatosporales</taxon>
        <taxon>Streptomycetaceae</taxon>
        <taxon>Streptomyces</taxon>
    </lineage>
</organism>
<gene>
    <name evidence="2" type="ORF">STAFG_3840</name>
</gene>
<reference evidence="2 3" key="1">
    <citation type="submission" date="2013-02" db="EMBL/GenBank/DDBJ databases">
        <title>Draft Genome Sequence of Streptomyces afghaniensis, Which Produces Compounds of the Julimycin B-Complex.</title>
        <authorList>
            <person name="Gruening B.A."/>
            <person name="Praeg A."/>
            <person name="Erxleben A."/>
            <person name="Guenther S."/>
            <person name="Fiedler H.-P."/>
            <person name="Goodfellow M."/>
            <person name="Mueller M."/>
        </authorList>
    </citation>
    <scope>NUCLEOTIDE SEQUENCE [LARGE SCALE GENOMIC DNA]</scope>
    <source>
        <strain evidence="2 3">772</strain>
    </source>
</reference>
<dbReference type="PATRIC" id="fig|1283301.3.peg.3809"/>
<feature type="compositionally biased region" description="Low complexity" evidence="1">
    <location>
        <begin position="62"/>
        <end position="78"/>
    </location>
</feature>
<evidence type="ECO:0000313" key="2">
    <source>
        <dbReference type="EMBL" id="EPJ39108.1"/>
    </source>
</evidence>
<dbReference type="HOGENOM" id="CLU_2345342_0_0_11"/>
<dbReference type="Proteomes" id="UP000015001">
    <property type="component" value="Unassembled WGS sequence"/>
</dbReference>
<dbReference type="AlphaFoldDB" id="S4MHT0"/>
<accession>S4MHT0</accession>